<keyword evidence="3" id="KW-1185">Reference proteome</keyword>
<organism evidence="2 3">
    <name type="scientific">Zhengella mangrovi</name>
    <dbReference type="NCBI Taxonomy" id="1982044"/>
    <lineage>
        <taxon>Bacteria</taxon>
        <taxon>Pseudomonadati</taxon>
        <taxon>Pseudomonadota</taxon>
        <taxon>Alphaproteobacteria</taxon>
        <taxon>Hyphomicrobiales</taxon>
        <taxon>Notoacmeibacteraceae</taxon>
        <taxon>Zhengella</taxon>
    </lineage>
</organism>
<feature type="compositionally biased region" description="Gly residues" evidence="1">
    <location>
        <begin position="66"/>
        <end position="76"/>
    </location>
</feature>
<proteinExistence type="predicted"/>
<comment type="caution">
    <text evidence="2">The sequence shown here is derived from an EMBL/GenBank/DDBJ whole genome shotgun (WGS) entry which is preliminary data.</text>
</comment>
<gene>
    <name evidence="2" type="ORF">CSC94_14560</name>
</gene>
<reference evidence="2 3" key="1">
    <citation type="submission" date="2017-10" db="EMBL/GenBank/DDBJ databases">
        <title>Sedimentibacterium mangrovi gen. nov., sp. nov., a novel member of family Phyllobacteriacea isolated from mangrove sediment.</title>
        <authorList>
            <person name="Liao H."/>
            <person name="Tian Y."/>
        </authorList>
    </citation>
    <scope>NUCLEOTIDE SEQUENCE [LARGE SCALE GENOMIC DNA]</scope>
    <source>
        <strain evidence="2 3">X9-2-2</strain>
    </source>
</reference>
<dbReference type="AlphaFoldDB" id="A0A2G1QLT9"/>
<feature type="compositionally biased region" description="Polar residues" evidence="1">
    <location>
        <begin position="1"/>
        <end position="11"/>
    </location>
</feature>
<sequence>NNGTNRPGQGHNQHHAGWGNNGTNRPAHGHNQQQAGWGNHDYRPGHGHHQQQAGWGNHGMNRPGHGNHGQWGGHHGTQGNNPAGNNGGGSGTGKVYHDPQVLGAQKQRFEFKGANGDAYNLLSTEDMRVNGRMATKGNSTVLDQIGVVDNRGNRIQVDLGGQLTINGRQITGNGQYLNGEVTLNGKNVTVDYDGSTVEIVDRGTWFNTNFTLDNAQYAGGVWGQTVGTANPNAQMITDEATFQRRNIFA</sequence>
<dbReference type="EMBL" id="PDVP01000008">
    <property type="protein sequence ID" value="PHP66497.1"/>
    <property type="molecule type" value="Genomic_DNA"/>
</dbReference>
<feature type="non-terminal residue" evidence="2">
    <location>
        <position position="1"/>
    </location>
</feature>
<evidence type="ECO:0000313" key="2">
    <source>
        <dbReference type="EMBL" id="PHP66497.1"/>
    </source>
</evidence>
<name>A0A2G1QLT9_9HYPH</name>
<dbReference type="Proteomes" id="UP000221168">
    <property type="component" value="Unassembled WGS sequence"/>
</dbReference>
<protein>
    <submittedName>
        <fullName evidence="2">Uncharacterized protein</fullName>
    </submittedName>
</protein>
<accession>A0A2G1QLT9</accession>
<feature type="region of interest" description="Disordered" evidence="1">
    <location>
        <begin position="1"/>
        <end position="97"/>
    </location>
</feature>
<evidence type="ECO:0000313" key="3">
    <source>
        <dbReference type="Proteomes" id="UP000221168"/>
    </source>
</evidence>
<feature type="compositionally biased region" description="Low complexity" evidence="1">
    <location>
        <begin position="50"/>
        <end position="59"/>
    </location>
</feature>
<evidence type="ECO:0000256" key="1">
    <source>
        <dbReference type="SAM" id="MobiDB-lite"/>
    </source>
</evidence>